<feature type="region of interest" description="Disordered" evidence="1">
    <location>
        <begin position="329"/>
        <end position="374"/>
    </location>
</feature>
<comment type="caution">
    <text evidence="2">The sequence shown here is derived from an EMBL/GenBank/DDBJ whole genome shotgun (WGS) entry which is preliminary data.</text>
</comment>
<organism evidence="2 3">
    <name type="scientific">Polyplax serrata</name>
    <name type="common">Common mouse louse</name>
    <dbReference type="NCBI Taxonomy" id="468196"/>
    <lineage>
        <taxon>Eukaryota</taxon>
        <taxon>Metazoa</taxon>
        <taxon>Ecdysozoa</taxon>
        <taxon>Arthropoda</taxon>
        <taxon>Hexapoda</taxon>
        <taxon>Insecta</taxon>
        <taxon>Pterygota</taxon>
        <taxon>Neoptera</taxon>
        <taxon>Paraneoptera</taxon>
        <taxon>Psocodea</taxon>
        <taxon>Troctomorpha</taxon>
        <taxon>Phthiraptera</taxon>
        <taxon>Anoplura</taxon>
        <taxon>Polyplacidae</taxon>
        <taxon>Polyplax</taxon>
    </lineage>
</organism>
<feature type="compositionally biased region" description="Basic and acidic residues" evidence="1">
    <location>
        <begin position="342"/>
        <end position="352"/>
    </location>
</feature>
<dbReference type="AlphaFoldDB" id="A0AAN8S2Z3"/>
<dbReference type="EMBL" id="JAWJWE010000036">
    <property type="protein sequence ID" value="KAK6629255.1"/>
    <property type="molecule type" value="Genomic_DNA"/>
</dbReference>
<evidence type="ECO:0000313" key="3">
    <source>
        <dbReference type="Proteomes" id="UP001372834"/>
    </source>
</evidence>
<feature type="compositionally biased region" description="Polar residues" evidence="1">
    <location>
        <begin position="365"/>
        <end position="374"/>
    </location>
</feature>
<evidence type="ECO:0000256" key="1">
    <source>
        <dbReference type="SAM" id="MobiDB-lite"/>
    </source>
</evidence>
<evidence type="ECO:0000313" key="2">
    <source>
        <dbReference type="EMBL" id="KAK6629255.1"/>
    </source>
</evidence>
<gene>
    <name evidence="2" type="ORF">RUM43_003072</name>
</gene>
<sequence>MGLNEANKVAIQPVASSDCHPTAGLDSNYLSQSEPDEYRQNSGVPSIVPCYNGKSLKIHNELVCNGLCAISIKHHNGNCVDERLEAEDRQKATRNISDDDAEHDVNLQGYRDICRRDRTKTSVDMPECLKVRMKDFFHNHLRIHGTFCEPLHEFTNRSSLVEEEFRDYCKLRSVPITQRHAVLMAETEIVPPRVLPPDEKIVSIMEKSRSVELNDEDLAPEAQVHKSRAEFCVTIGEYVRRPPIKRTTSQVVPKSSVQPANRFESLTLKHEGLLSKEVMVSEERVSSIIGSTEFRSNSSSEKNSKKLSSGIVLRCASFVDSQRLVVTSPPSLNDLETSLGTERTEDSGDPARLRTILSPREEGTQEPTNGQNKV</sequence>
<reference evidence="2 3" key="1">
    <citation type="submission" date="2023-10" db="EMBL/GenBank/DDBJ databases">
        <title>Genomes of two closely related lineages of the louse Polyplax serrata with different host specificities.</title>
        <authorList>
            <person name="Martinu J."/>
            <person name="Tarabai H."/>
            <person name="Stefka J."/>
            <person name="Hypsa V."/>
        </authorList>
    </citation>
    <scope>NUCLEOTIDE SEQUENCE [LARGE SCALE GENOMIC DNA]</scope>
    <source>
        <strain evidence="2">HR10_N</strain>
    </source>
</reference>
<accession>A0AAN8S2Z3</accession>
<dbReference type="Proteomes" id="UP001372834">
    <property type="component" value="Unassembled WGS sequence"/>
</dbReference>
<name>A0AAN8S2Z3_POLSC</name>
<protein>
    <submittedName>
        <fullName evidence="2">Uncharacterized protein</fullName>
    </submittedName>
</protein>
<feature type="compositionally biased region" description="Polar residues" evidence="1">
    <location>
        <begin position="329"/>
        <end position="341"/>
    </location>
</feature>
<proteinExistence type="predicted"/>